<dbReference type="EMBL" id="JAABLQ010000002">
    <property type="protein sequence ID" value="NBN79611.1"/>
    <property type="molecule type" value="Genomic_DNA"/>
</dbReference>
<dbReference type="InterPro" id="IPR011059">
    <property type="entry name" value="Metal-dep_hydrolase_composite"/>
</dbReference>
<comment type="caution">
    <text evidence="2">The sequence shown here is derived from an EMBL/GenBank/DDBJ whole genome shotgun (WGS) entry which is preliminary data.</text>
</comment>
<dbReference type="InterPro" id="IPR013108">
    <property type="entry name" value="Amidohydro_3"/>
</dbReference>
<evidence type="ECO:0000313" key="3">
    <source>
        <dbReference type="Proteomes" id="UP000586722"/>
    </source>
</evidence>
<dbReference type="InterPro" id="IPR033932">
    <property type="entry name" value="YtcJ-like"/>
</dbReference>
<proteinExistence type="predicted"/>
<dbReference type="Pfam" id="PF07969">
    <property type="entry name" value="Amidohydro_3"/>
    <property type="match status" value="1"/>
</dbReference>
<reference evidence="3" key="1">
    <citation type="submission" date="2020-01" db="EMBL/GenBank/DDBJ databases">
        <authorList>
            <person name="Fang Y."/>
            <person name="Sun R."/>
            <person name="Nie L."/>
            <person name="He J."/>
            <person name="Hao L."/>
            <person name="Wang L."/>
            <person name="Su S."/>
            <person name="Lv E."/>
            <person name="Zhang Z."/>
            <person name="Xie R."/>
            <person name="Liu H."/>
        </authorList>
    </citation>
    <scope>NUCLEOTIDE SEQUENCE [LARGE SCALE GENOMIC DNA]</scope>
    <source>
        <strain evidence="3">XCT-53</strain>
    </source>
</reference>
<feature type="domain" description="Amidohydrolase 3" evidence="1">
    <location>
        <begin position="55"/>
        <end position="553"/>
    </location>
</feature>
<dbReference type="GO" id="GO:0016810">
    <property type="term" value="F:hydrolase activity, acting on carbon-nitrogen (but not peptide) bonds"/>
    <property type="evidence" value="ECO:0007669"/>
    <property type="project" value="InterPro"/>
</dbReference>
<dbReference type="Gene3D" id="3.20.20.140">
    <property type="entry name" value="Metal-dependent hydrolases"/>
    <property type="match status" value="1"/>
</dbReference>
<sequence length="559" mass="60118">MSAVHAVADLVLTNGCIYTVDPARSSAEALAVRNGRIIAVGSDADVRPHIGPETRVVDLGGRLAMPGIVDIHTHMMMGGQADLFELRFGNTLRREAILEQVRAAAETTPEGKWIIGAQWGSDLLALFNSEESLALLDAASLGRPVMLRDDTYHNRWVNTAALRLAGITEDTPDPDQGSFGRDPSSGRLTGIMIEAAAGLIERTIVASGHYTEDMDRAAVAHSIATLNQHGVTAFLDAAAMQPVLAALKGLDDRGLLTAWASGAMPVTEPSFLFGVAGEELFALRDTFRSRHVRPDFTKVFLDGVPGARTAAFHEPYTPDAVFGCCFRGTTLATVPELVRWIGRCEDLGLSVKIHCAGDAAVTMALDALDVVRSFNGPTRLTHHIAHASYIRDADIPRFRELGMGADLSPFIWFPTAFLEGHKQTMGVERATRFWPNRDLLDAGALMAGGSDWPVIPNPNPWTGIEGLVTRQNPHGDFPGESLWPEQALDIATVLEIFTINSARMMGLGDVVGSLEIGKSADIIVLDQDVLTCPAGAIGKTRVLQTWFEGRLVHGAEGLA</sequence>
<dbReference type="RefSeq" id="WP_161709238.1">
    <property type="nucleotide sequence ID" value="NZ_JAABLQ010000002.1"/>
</dbReference>
<dbReference type="Gene3D" id="3.10.310.70">
    <property type="match status" value="1"/>
</dbReference>
<dbReference type="SUPFAM" id="SSF51338">
    <property type="entry name" value="Composite domain of metallo-dependent hydrolases"/>
    <property type="match status" value="1"/>
</dbReference>
<dbReference type="Gene3D" id="2.30.40.10">
    <property type="entry name" value="Urease, subunit C, domain 1"/>
    <property type="match status" value="1"/>
</dbReference>
<accession>A0A7X5F4I5</accession>
<dbReference type="CDD" id="cd01300">
    <property type="entry name" value="YtcJ_like"/>
    <property type="match status" value="1"/>
</dbReference>
<organism evidence="2 3">
    <name type="scientific">Pannonibacter tanglangensis</name>
    <dbReference type="NCBI Taxonomy" id="2750084"/>
    <lineage>
        <taxon>Bacteria</taxon>
        <taxon>Pseudomonadati</taxon>
        <taxon>Pseudomonadota</taxon>
        <taxon>Alphaproteobacteria</taxon>
        <taxon>Hyphomicrobiales</taxon>
        <taxon>Stappiaceae</taxon>
        <taxon>Pannonibacter</taxon>
    </lineage>
</organism>
<dbReference type="SUPFAM" id="SSF51556">
    <property type="entry name" value="Metallo-dependent hydrolases"/>
    <property type="match status" value="1"/>
</dbReference>
<gene>
    <name evidence="2" type="ORF">GWI72_15145</name>
</gene>
<keyword evidence="3" id="KW-1185">Reference proteome</keyword>
<dbReference type="Proteomes" id="UP000586722">
    <property type="component" value="Unassembled WGS sequence"/>
</dbReference>
<dbReference type="PANTHER" id="PTHR22642:SF2">
    <property type="entry name" value="PROTEIN LONG AFTER FAR-RED 3"/>
    <property type="match status" value="1"/>
</dbReference>
<evidence type="ECO:0000313" key="2">
    <source>
        <dbReference type="EMBL" id="NBN79611.1"/>
    </source>
</evidence>
<protein>
    <submittedName>
        <fullName evidence="2">Amidohydrolase family protein</fullName>
    </submittedName>
</protein>
<dbReference type="AlphaFoldDB" id="A0A7X5F4I5"/>
<dbReference type="InterPro" id="IPR032466">
    <property type="entry name" value="Metal_Hydrolase"/>
</dbReference>
<dbReference type="PANTHER" id="PTHR22642">
    <property type="entry name" value="IMIDAZOLONEPROPIONASE"/>
    <property type="match status" value="1"/>
</dbReference>
<evidence type="ECO:0000259" key="1">
    <source>
        <dbReference type="Pfam" id="PF07969"/>
    </source>
</evidence>
<name>A0A7X5F4I5_9HYPH</name>